<dbReference type="eggNOG" id="arCOG01242">
    <property type="taxonomic scope" value="Archaea"/>
</dbReference>
<evidence type="ECO:0000313" key="1">
    <source>
        <dbReference type="EMBL" id="AGK60907.1"/>
    </source>
</evidence>
<dbReference type="STRING" id="387631.Asulf_00900"/>
<gene>
    <name evidence="1" type="ORF">Asulf_00900</name>
</gene>
<reference evidence="1 2" key="1">
    <citation type="journal article" date="2013" name="Genome Announc.">
        <title>Complete Genome Sequence of the Thermophilic and Facultatively Chemolithoautotrophic Sulfate Reducer Archaeoglobus sulfaticallidus Strain PM70-1T.</title>
        <authorList>
            <person name="Stokke R."/>
            <person name="Hocking W.P."/>
            <person name="Steinsbu B.O."/>
            <person name="Steen I.H."/>
        </authorList>
    </citation>
    <scope>NUCLEOTIDE SEQUENCE [LARGE SCALE GENOMIC DNA]</scope>
    <source>
        <strain evidence="1">PM70-1</strain>
    </source>
</reference>
<sequence>MERENIELIIDWIDERVRKEGLSLWTKRDTRKLSRNFLIGSDWFTIGEVKTRKFPDELLSEDGIKKMLEACKNPRRHLAEPEEHDRKLKAVKCPRCFKLVGSLGNFCLVRGYPLTSDAAMKVRSGA</sequence>
<dbReference type="GeneID" id="15392541"/>
<protein>
    <submittedName>
        <fullName evidence="1">Uncharacterized protein</fullName>
    </submittedName>
</protein>
<dbReference type="RefSeq" id="WP_015590505.1">
    <property type="nucleotide sequence ID" value="NC_021169.1"/>
</dbReference>
<evidence type="ECO:0000313" key="2">
    <source>
        <dbReference type="Proteomes" id="UP000013307"/>
    </source>
</evidence>
<dbReference type="EMBL" id="CP005290">
    <property type="protein sequence ID" value="AGK60907.1"/>
    <property type="molecule type" value="Genomic_DNA"/>
</dbReference>
<dbReference type="Proteomes" id="UP000013307">
    <property type="component" value="Chromosome"/>
</dbReference>
<organism evidence="1 2">
    <name type="scientific">Archaeoglobus sulfaticallidus PM70-1</name>
    <dbReference type="NCBI Taxonomy" id="387631"/>
    <lineage>
        <taxon>Archaea</taxon>
        <taxon>Methanobacteriati</taxon>
        <taxon>Methanobacteriota</taxon>
        <taxon>Archaeoglobi</taxon>
        <taxon>Archaeoglobales</taxon>
        <taxon>Archaeoglobaceae</taxon>
        <taxon>Archaeoglobus</taxon>
    </lineage>
</organism>
<keyword evidence="2" id="KW-1185">Reference proteome</keyword>
<proteinExistence type="predicted"/>
<dbReference type="AlphaFoldDB" id="N0BF60"/>
<dbReference type="KEGG" id="ast:Asulf_00900"/>
<dbReference type="HOGENOM" id="CLU_1976411_0_0_2"/>
<accession>N0BF60</accession>
<name>N0BF60_9EURY</name>